<name>A0ABQ8TMX7_PERAM</name>
<dbReference type="Gene3D" id="1.10.10.60">
    <property type="entry name" value="Homeodomain-like"/>
    <property type="match status" value="1"/>
</dbReference>
<dbReference type="Proteomes" id="UP001148838">
    <property type="component" value="Unassembled WGS sequence"/>
</dbReference>
<keyword evidence="3" id="KW-1185">Reference proteome</keyword>
<evidence type="ECO:0000313" key="3">
    <source>
        <dbReference type="Proteomes" id="UP001148838"/>
    </source>
</evidence>
<organism evidence="2 3">
    <name type="scientific">Periplaneta americana</name>
    <name type="common">American cockroach</name>
    <name type="synonym">Blatta americana</name>
    <dbReference type="NCBI Taxonomy" id="6978"/>
    <lineage>
        <taxon>Eukaryota</taxon>
        <taxon>Metazoa</taxon>
        <taxon>Ecdysozoa</taxon>
        <taxon>Arthropoda</taxon>
        <taxon>Hexapoda</taxon>
        <taxon>Insecta</taxon>
        <taxon>Pterygota</taxon>
        <taxon>Neoptera</taxon>
        <taxon>Polyneoptera</taxon>
        <taxon>Dictyoptera</taxon>
        <taxon>Blattodea</taxon>
        <taxon>Blattoidea</taxon>
        <taxon>Blattidae</taxon>
        <taxon>Blattinae</taxon>
        <taxon>Periplaneta</taxon>
    </lineage>
</organism>
<evidence type="ECO:0000256" key="1">
    <source>
        <dbReference type="ARBA" id="ARBA00004123"/>
    </source>
</evidence>
<reference evidence="2 3" key="1">
    <citation type="journal article" date="2022" name="Allergy">
        <title>Genome assembly and annotation of Periplaneta americana reveal a comprehensive cockroach allergen profile.</title>
        <authorList>
            <person name="Wang L."/>
            <person name="Xiong Q."/>
            <person name="Saelim N."/>
            <person name="Wang L."/>
            <person name="Nong W."/>
            <person name="Wan A.T."/>
            <person name="Shi M."/>
            <person name="Liu X."/>
            <person name="Cao Q."/>
            <person name="Hui J.H.L."/>
            <person name="Sookrung N."/>
            <person name="Leung T.F."/>
            <person name="Tungtrongchitr A."/>
            <person name="Tsui S.K.W."/>
        </authorList>
    </citation>
    <scope>NUCLEOTIDE SEQUENCE [LARGE SCALE GENOMIC DNA]</scope>
    <source>
        <strain evidence="2">PWHHKU_190912</strain>
    </source>
</reference>
<accession>A0ABQ8TMX7</accession>
<dbReference type="InterPro" id="IPR009057">
    <property type="entry name" value="Homeodomain-like_sf"/>
</dbReference>
<dbReference type="EMBL" id="JAJSOF020000005">
    <property type="protein sequence ID" value="KAJ4448016.1"/>
    <property type="molecule type" value="Genomic_DNA"/>
</dbReference>
<gene>
    <name evidence="2" type="ORF">ANN_10026</name>
</gene>
<proteinExistence type="predicted"/>
<protein>
    <recommendedName>
        <fullName evidence="4">HTH psq-type domain-containing protein</fullName>
    </recommendedName>
</protein>
<comment type="caution">
    <text evidence="2">The sequence shown here is derived from an EMBL/GenBank/DDBJ whole genome shotgun (WGS) entry which is preliminary data.</text>
</comment>
<dbReference type="SUPFAM" id="SSF46689">
    <property type="entry name" value="Homeodomain-like"/>
    <property type="match status" value="1"/>
</dbReference>
<evidence type="ECO:0008006" key="4">
    <source>
        <dbReference type="Google" id="ProtNLM"/>
    </source>
</evidence>
<comment type="subcellular location">
    <subcellularLocation>
        <location evidence="1">Nucleus</location>
    </subcellularLocation>
</comment>
<sequence>MPKVQREYRKHYRSQEVTEAVTKVLREGWSTYKASKVYKIPYNTVKDRLKFDSGDGSLRDLAKLGRPFPLTSEEEVQLVNYIRQMQEIGFGLSASDVRHYAFKLIESKERKNAPFNSDNKEAGWKWWSFKERYGLVMSLPENLSVARAAAN</sequence>
<evidence type="ECO:0000313" key="2">
    <source>
        <dbReference type="EMBL" id="KAJ4448016.1"/>
    </source>
</evidence>